<organism evidence="2 3">
    <name type="scientific">Candidatus Avichristensenella intestinipullorum</name>
    <dbReference type="NCBI Taxonomy" id="2840693"/>
    <lineage>
        <taxon>Bacteria</taxon>
        <taxon>Bacillati</taxon>
        <taxon>Bacillota</taxon>
        <taxon>Clostridia</taxon>
        <taxon>Candidatus Avichristensenella</taxon>
    </lineage>
</organism>
<name>A0A9D0YX31_9FIRM</name>
<evidence type="ECO:0000256" key="1">
    <source>
        <dbReference type="SAM" id="SignalP"/>
    </source>
</evidence>
<protein>
    <submittedName>
        <fullName evidence="2">Uncharacterized protein</fullName>
    </submittedName>
</protein>
<evidence type="ECO:0000313" key="2">
    <source>
        <dbReference type="EMBL" id="HIQ62413.1"/>
    </source>
</evidence>
<feature type="chain" id="PRO_5038549051" evidence="1">
    <location>
        <begin position="23"/>
        <end position="296"/>
    </location>
</feature>
<dbReference type="AlphaFoldDB" id="A0A9D0YX31"/>
<reference evidence="2" key="1">
    <citation type="submission" date="2020-10" db="EMBL/GenBank/DDBJ databases">
        <authorList>
            <person name="Gilroy R."/>
        </authorList>
    </citation>
    <scope>NUCLEOTIDE SEQUENCE</scope>
    <source>
        <strain evidence="2">ChiHile30-977</strain>
    </source>
</reference>
<comment type="caution">
    <text evidence="2">The sequence shown here is derived from an EMBL/GenBank/DDBJ whole genome shotgun (WGS) entry which is preliminary data.</text>
</comment>
<sequence length="296" mass="32578">MRKRLFLCLLAIAVLLPSAGFASGLGGLTGGGLSGLLEENASGEPGVVPDPAEILGAQGSVLQSDYTFTAGYVCTAYLYPQAENLEAFVSDYTAAAEQNGFTVQPVETEGYTGWQYQAPDGSYALLFPEFEGNVLLLVQNGMQFGEPARSDLYISFQRNGRSIEGTWQDGTIGCEESRRSIGTSTSFEIMYYFSRAPITYFTMAFPNYAQAGDVFHVTRDRLIDGVTMYTAEDGYLVFHDISEEHRMESDSDYLRIEIESMTETDAGMVIEGTFSASFDRGQMTYTDGEFRVLSDW</sequence>
<reference evidence="2" key="2">
    <citation type="journal article" date="2021" name="PeerJ">
        <title>Extensive microbial diversity within the chicken gut microbiome revealed by metagenomics and culture.</title>
        <authorList>
            <person name="Gilroy R."/>
            <person name="Ravi A."/>
            <person name="Getino M."/>
            <person name="Pursley I."/>
            <person name="Horton D.L."/>
            <person name="Alikhan N.F."/>
            <person name="Baker D."/>
            <person name="Gharbi K."/>
            <person name="Hall N."/>
            <person name="Watson M."/>
            <person name="Adriaenssens E.M."/>
            <person name="Foster-Nyarko E."/>
            <person name="Jarju S."/>
            <person name="Secka A."/>
            <person name="Antonio M."/>
            <person name="Oren A."/>
            <person name="Chaudhuri R.R."/>
            <person name="La Ragione R."/>
            <person name="Hildebrand F."/>
            <person name="Pallen M.J."/>
        </authorList>
    </citation>
    <scope>NUCLEOTIDE SEQUENCE</scope>
    <source>
        <strain evidence="2">ChiHile30-977</strain>
    </source>
</reference>
<evidence type="ECO:0000313" key="3">
    <source>
        <dbReference type="Proteomes" id="UP000886819"/>
    </source>
</evidence>
<feature type="signal peptide" evidence="1">
    <location>
        <begin position="1"/>
        <end position="22"/>
    </location>
</feature>
<dbReference type="Proteomes" id="UP000886819">
    <property type="component" value="Unassembled WGS sequence"/>
</dbReference>
<proteinExistence type="predicted"/>
<dbReference type="EMBL" id="DVFI01000033">
    <property type="protein sequence ID" value="HIQ62413.1"/>
    <property type="molecule type" value="Genomic_DNA"/>
</dbReference>
<keyword evidence="1" id="KW-0732">Signal</keyword>
<gene>
    <name evidence="2" type="ORF">IAA66_02360</name>
</gene>
<accession>A0A9D0YX31</accession>